<evidence type="ECO:0000313" key="5">
    <source>
        <dbReference type="Proteomes" id="UP000014227"/>
    </source>
</evidence>
<dbReference type="OrthoDB" id="9803968at2"/>
<proteinExistence type="predicted"/>
<dbReference type="Gene3D" id="3.40.50.12780">
    <property type="entry name" value="N-terminal domain of ligase-like"/>
    <property type="match status" value="1"/>
</dbReference>
<dbReference type="Pfam" id="PF23562">
    <property type="entry name" value="AMP-binding_C_3"/>
    <property type="match status" value="1"/>
</dbReference>
<reference evidence="5" key="1">
    <citation type="submission" date="2013-03" db="EMBL/GenBank/DDBJ databases">
        <title>Genome sequence of Chthonomonas calidirosea, the first sequenced genome from the Armatimonadetes phylum (formally candidate division OP10).</title>
        <authorList>
            <person name="Lee K.C.Y."/>
            <person name="Morgan X.C."/>
            <person name="Dunfield P.F."/>
            <person name="Tamas I."/>
            <person name="Houghton K.M."/>
            <person name="Vyssotski M."/>
            <person name="Ryan J.L.J."/>
            <person name="Lagutin K."/>
            <person name="McDonald I.R."/>
            <person name="Stott M.B."/>
        </authorList>
    </citation>
    <scope>NUCLEOTIDE SEQUENCE [LARGE SCALE GENOMIC DNA]</scope>
    <source>
        <strain evidence="5">DSM 23976 / ICMP 18418 / T49</strain>
    </source>
</reference>
<evidence type="ECO:0000256" key="2">
    <source>
        <dbReference type="ARBA" id="ARBA00022840"/>
    </source>
</evidence>
<dbReference type="PROSITE" id="PS00455">
    <property type="entry name" value="AMP_BINDING"/>
    <property type="match status" value="1"/>
</dbReference>
<keyword evidence="4" id="KW-0436">Ligase</keyword>
<evidence type="ECO:0000259" key="3">
    <source>
        <dbReference type="Pfam" id="PF00501"/>
    </source>
</evidence>
<evidence type="ECO:0000256" key="1">
    <source>
        <dbReference type="ARBA" id="ARBA00022741"/>
    </source>
</evidence>
<dbReference type="Proteomes" id="UP000014227">
    <property type="component" value="Chromosome I"/>
</dbReference>
<evidence type="ECO:0000313" key="4">
    <source>
        <dbReference type="EMBL" id="CCW34173.1"/>
    </source>
</evidence>
<dbReference type="CDD" id="cd05907">
    <property type="entry name" value="VL_LC_FACS_like"/>
    <property type="match status" value="1"/>
</dbReference>
<accession>S0EWQ4</accession>
<dbReference type="eggNOG" id="COG1022">
    <property type="taxonomic scope" value="Bacteria"/>
</dbReference>
<dbReference type="EMBL" id="HF951689">
    <property type="protein sequence ID" value="CCW34173.1"/>
    <property type="molecule type" value="Genomic_DNA"/>
</dbReference>
<dbReference type="GO" id="GO:0005524">
    <property type="term" value="F:ATP binding"/>
    <property type="evidence" value="ECO:0007669"/>
    <property type="project" value="UniProtKB-KW"/>
</dbReference>
<keyword evidence="5" id="KW-1185">Reference proteome</keyword>
<feature type="domain" description="AMP-dependent synthetase/ligase" evidence="3">
    <location>
        <begin position="10"/>
        <end position="434"/>
    </location>
</feature>
<keyword evidence="1" id="KW-0547">Nucleotide-binding</keyword>
<dbReference type="EC" id="6.2.1.3" evidence="4"/>
<protein>
    <submittedName>
        <fullName evidence="4">Long-chain acyl-CoA synthetases (AMP-forming)</fullName>
        <ecNumber evidence="4">6.2.1.3</ecNumber>
    </submittedName>
</protein>
<dbReference type="GO" id="GO:0016020">
    <property type="term" value="C:membrane"/>
    <property type="evidence" value="ECO:0007669"/>
    <property type="project" value="TreeGrafter"/>
</dbReference>
<dbReference type="STRING" id="454171.CP488_00821"/>
<dbReference type="HOGENOM" id="CLU_000022_45_5_0"/>
<dbReference type="InParanoid" id="S0EWQ4"/>
<keyword evidence="2" id="KW-0067">ATP-binding</keyword>
<dbReference type="RefSeq" id="WP_016481736.1">
    <property type="nucleotide sequence ID" value="NC_021487.1"/>
</dbReference>
<dbReference type="InterPro" id="IPR042099">
    <property type="entry name" value="ANL_N_sf"/>
</dbReference>
<dbReference type="GO" id="GO:0004467">
    <property type="term" value="F:long-chain fatty acid-CoA ligase activity"/>
    <property type="evidence" value="ECO:0007669"/>
    <property type="project" value="UniProtKB-EC"/>
</dbReference>
<gene>
    <name evidence="4" type="ORF">CCALI_00336</name>
</gene>
<dbReference type="InterPro" id="IPR020845">
    <property type="entry name" value="AMP-binding_CS"/>
</dbReference>
<dbReference type="SUPFAM" id="SSF56801">
    <property type="entry name" value="Acetyl-CoA synthetase-like"/>
    <property type="match status" value="1"/>
</dbReference>
<name>S0EWQ4_CHTCT</name>
<sequence>MQPRSLYTMFQQTVQTYPNANAVGFRSSRNQDYTFWTYQQLDAEVRAFRRGLDALGLRKGDRLALMSHENRVEWAIADLAAQSLGIVTVPIYGTLTATQVAYYLRDSGARMAIVADQKQRQKIQAHRAELPSLEFLVSMTETQADLESAEALAFNEVKALGIRTGKSEAELDALSAQVQPDDLATLIYTSGTTGEPKGAMLTHASLLHTPDAVVEEPIAQLGPGDVFLSFLPLSHITERVGGYYLPLRVGACIVYSLGLMTFIDELQRLVRPTALLCVPRLWEAIYEKVEDTIKKTPPQKRRVAEWALAIARKVARKRYGAEGFQHLDPLLALQYAIAERLVLRKIRERVTGGRLRYCVSGGAPLAPHLAEIFLGLGVPIMEGYGLSEAGVITINRPGQQRIGTVGTRLPHVELKLSQDGEILVRSPGCMKGYYNKPQDTQETIDEEGWLHTGDIGELSADGYLKITDRKKDILVLSNGKKVAPQSIEALLKQSRFIAEAVLFGDQQSLVSALIVPDFERLEAWANETGLPTDNRETLLKSPEVQKLYRNEIDAYTTDLADFEKVRSFQLVPNAFSIEGGELTPTLKVKRRFVAEKYAAFLTAMEKR</sequence>
<dbReference type="PANTHER" id="PTHR43272:SF33">
    <property type="entry name" value="AMP-BINDING DOMAIN-CONTAINING PROTEIN-RELATED"/>
    <property type="match status" value="1"/>
</dbReference>
<dbReference type="AlphaFoldDB" id="S0EWQ4"/>
<dbReference type="PATRIC" id="fig|1303518.3.peg.342"/>
<dbReference type="InterPro" id="IPR000873">
    <property type="entry name" value="AMP-dep_synth/lig_dom"/>
</dbReference>
<organism evidence="4 5">
    <name type="scientific">Chthonomonas calidirosea (strain DSM 23976 / ICMP 18418 / T49)</name>
    <dbReference type="NCBI Taxonomy" id="1303518"/>
    <lineage>
        <taxon>Bacteria</taxon>
        <taxon>Bacillati</taxon>
        <taxon>Armatimonadota</taxon>
        <taxon>Chthonomonadia</taxon>
        <taxon>Chthonomonadales</taxon>
        <taxon>Chthonomonadaceae</taxon>
        <taxon>Chthonomonas</taxon>
    </lineage>
</organism>
<dbReference type="Pfam" id="PF00501">
    <property type="entry name" value="AMP-binding"/>
    <property type="match status" value="1"/>
</dbReference>
<dbReference type="PANTHER" id="PTHR43272">
    <property type="entry name" value="LONG-CHAIN-FATTY-ACID--COA LIGASE"/>
    <property type="match status" value="1"/>
</dbReference>
<dbReference type="KEGG" id="ccz:CCALI_00336"/>